<keyword evidence="2" id="KW-1185">Reference proteome</keyword>
<sequence length="124" mass="13978">MESKNIRHGLLLACACSVLFSGCAQQRQPLYHWGNFQSVQYSHFKGDKGPEEGIIALEKVREEARANGRNVPPGLQAHLGMLYGLTGRTDLFEQNLLAEKQSFPESSVYLDFLLKKNQKQEVAR</sequence>
<evidence type="ECO:0000313" key="1">
    <source>
        <dbReference type="EMBL" id="OMG54848.1"/>
    </source>
</evidence>
<comment type="caution">
    <text evidence="1">The sequence shown here is derived from an EMBL/GenBank/DDBJ whole genome shotgun (WGS) entry which is preliminary data.</text>
</comment>
<dbReference type="PIRSF" id="PIRSF020555">
    <property type="entry name" value="UCP020555"/>
    <property type="match status" value="1"/>
</dbReference>
<dbReference type="EMBL" id="MTHD01000002">
    <property type="protein sequence ID" value="OMG54848.1"/>
    <property type="molecule type" value="Genomic_DNA"/>
</dbReference>
<dbReference type="RefSeq" id="WP_076093292.1">
    <property type="nucleotide sequence ID" value="NZ_MTHD01000002.1"/>
</dbReference>
<name>A0A1R1I7W3_9RHOO</name>
<protein>
    <recommendedName>
        <fullName evidence="3">DUF4810 domain-containing protein</fullName>
    </recommendedName>
</protein>
<dbReference type="Pfam" id="PF16068">
    <property type="entry name" value="DUF4810"/>
    <property type="match status" value="1"/>
</dbReference>
<evidence type="ECO:0008006" key="3">
    <source>
        <dbReference type="Google" id="ProtNLM"/>
    </source>
</evidence>
<reference evidence="1 2" key="1">
    <citation type="submission" date="2016-10" db="EMBL/GenBank/DDBJ databases">
        <title>Alkaliphiles isolated from bioreactors.</title>
        <authorList>
            <person name="Salah Z."/>
            <person name="Rout S.P."/>
            <person name="Humphreys P.N."/>
        </authorList>
    </citation>
    <scope>NUCLEOTIDE SEQUENCE [LARGE SCALE GENOMIC DNA]</scope>
    <source>
        <strain evidence="1 2">ZS02</strain>
    </source>
</reference>
<evidence type="ECO:0000313" key="2">
    <source>
        <dbReference type="Proteomes" id="UP000187526"/>
    </source>
</evidence>
<dbReference type="AlphaFoldDB" id="A0A1R1I7W3"/>
<dbReference type="InterPro" id="IPR014508">
    <property type="entry name" value="UCP020555_TPR-like"/>
</dbReference>
<organism evidence="1 2">
    <name type="scientific">Azonexus hydrophilus</name>
    <dbReference type="NCBI Taxonomy" id="418702"/>
    <lineage>
        <taxon>Bacteria</taxon>
        <taxon>Pseudomonadati</taxon>
        <taxon>Pseudomonadota</taxon>
        <taxon>Betaproteobacteria</taxon>
        <taxon>Rhodocyclales</taxon>
        <taxon>Azonexaceae</taxon>
        <taxon>Azonexus</taxon>
    </lineage>
</organism>
<dbReference type="Proteomes" id="UP000187526">
    <property type="component" value="Unassembled WGS sequence"/>
</dbReference>
<dbReference type="PROSITE" id="PS51257">
    <property type="entry name" value="PROKAR_LIPOPROTEIN"/>
    <property type="match status" value="1"/>
</dbReference>
<gene>
    <name evidence="1" type="ORF">BJN45_06640</name>
</gene>
<dbReference type="OrthoDB" id="9800218at2"/>
<accession>A0A1R1I7W3</accession>
<dbReference type="STRING" id="418702.BJN45_06640"/>
<proteinExistence type="predicted"/>